<dbReference type="GO" id="GO:0005524">
    <property type="term" value="F:ATP binding"/>
    <property type="evidence" value="ECO:0007669"/>
    <property type="project" value="UniProtKB-KW"/>
</dbReference>
<dbReference type="InterPro" id="IPR036928">
    <property type="entry name" value="AS_sf"/>
</dbReference>
<name>A0A518GX98_9BACT</name>
<evidence type="ECO:0000256" key="1">
    <source>
        <dbReference type="ARBA" id="ARBA00008069"/>
    </source>
</evidence>
<dbReference type="HAMAP" id="MF_00120">
    <property type="entry name" value="GatA"/>
    <property type="match status" value="1"/>
</dbReference>
<keyword evidence="5 10" id="KW-0436">Ligase</keyword>
<dbReference type="EMBL" id="CP036426">
    <property type="protein sequence ID" value="QDV33218.1"/>
    <property type="molecule type" value="Genomic_DNA"/>
</dbReference>
<dbReference type="InterPro" id="IPR000120">
    <property type="entry name" value="Amidase"/>
</dbReference>
<dbReference type="GO" id="GO:0050567">
    <property type="term" value="F:glutaminyl-tRNA synthase (glutamine-hydrolyzing) activity"/>
    <property type="evidence" value="ECO:0007669"/>
    <property type="project" value="UniProtKB-UniRule"/>
</dbReference>
<keyword evidence="13" id="KW-0808">Transferase</keyword>
<evidence type="ECO:0000256" key="11">
    <source>
        <dbReference type="SAM" id="MobiDB-lite"/>
    </source>
</evidence>
<feature type="active site" description="Charge relay system" evidence="10">
    <location>
        <position position="79"/>
    </location>
</feature>
<keyword evidence="14" id="KW-1185">Reference proteome</keyword>
<evidence type="ECO:0000256" key="2">
    <source>
        <dbReference type="ARBA" id="ARBA00011123"/>
    </source>
</evidence>
<organism evidence="13 14">
    <name type="scientific">Tautonia plasticadhaerens</name>
    <dbReference type="NCBI Taxonomy" id="2527974"/>
    <lineage>
        <taxon>Bacteria</taxon>
        <taxon>Pseudomonadati</taxon>
        <taxon>Planctomycetota</taxon>
        <taxon>Planctomycetia</taxon>
        <taxon>Isosphaerales</taxon>
        <taxon>Isosphaeraceae</taxon>
        <taxon>Tautonia</taxon>
    </lineage>
</organism>
<keyword evidence="7 10" id="KW-0067">ATP-binding</keyword>
<dbReference type="AlphaFoldDB" id="A0A518GX98"/>
<protein>
    <recommendedName>
        <fullName evidence="4 10">Glutamyl-tRNA(Gln) amidotransferase subunit A</fullName>
        <shortName evidence="10">Glu-ADT subunit A</shortName>
        <ecNumber evidence="3 10">6.3.5.7</ecNumber>
    </recommendedName>
</protein>
<dbReference type="EC" id="6.3.5.7" evidence="3 10"/>
<dbReference type="KEGG" id="tpla:ElP_10600"/>
<dbReference type="PROSITE" id="PS00571">
    <property type="entry name" value="AMIDASES"/>
    <property type="match status" value="1"/>
</dbReference>
<keyword evidence="8 10" id="KW-0648">Protein biosynthesis</keyword>
<evidence type="ECO:0000256" key="7">
    <source>
        <dbReference type="ARBA" id="ARBA00022840"/>
    </source>
</evidence>
<feature type="domain" description="Amidase" evidence="12">
    <location>
        <begin position="24"/>
        <end position="478"/>
    </location>
</feature>
<evidence type="ECO:0000256" key="3">
    <source>
        <dbReference type="ARBA" id="ARBA00012739"/>
    </source>
</evidence>
<dbReference type="PANTHER" id="PTHR11895">
    <property type="entry name" value="TRANSAMIDASE"/>
    <property type="match status" value="1"/>
</dbReference>
<comment type="similarity">
    <text evidence="1 10">Belongs to the amidase family. GatA subfamily.</text>
</comment>
<evidence type="ECO:0000256" key="6">
    <source>
        <dbReference type="ARBA" id="ARBA00022741"/>
    </source>
</evidence>
<feature type="active site" description="Charge relay system" evidence="10">
    <location>
        <position position="154"/>
    </location>
</feature>
<dbReference type="PANTHER" id="PTHR11895:SF151">
    <property type="entry name" value="GLUTAMYL-TRNA(GLN) AMIDOTRANSFERASE SUBUNIT A"/>
    <property type="match status" value="1"/>
</dbReference>
<accession>A0A518GX98</accession>
<dbReference type="Gene3D" id="3.90.1300.10">
    <property type="entry name" value="Amidase signature (AS) domain"/>
    <property type="match status" value="1"/>
</dbReference>
<gene>
    <name evidence="13" type="primary">gatA_2</name>
    <name evidence="10" type="synonym">gatA</name>
    <name evidence="13" type="ORF">ElP_10600</name>
</gene>
<dbReference type="RefSeq" id="WP_145267615.1">
    <property type="nucleotide sequence ID" value="NZ_CP036426.1"/>
</dbReference>
<dbReference type="InterPro" id="IPR020556">
    <property type="entry name" value="Amidase_CS"/>
</dbReference>
<dbReference type="GO" id="GO:0030956">
    <property type="term" value="C:glutamyl-tRNA(Gln) amidotransferase complex"/>
    <property type="evidence" value="ECO:0007669"/>
    <property type="project" value="InterPro"/>
</dbReference>
<dbReference type="OrthoDB" id="9811471at2"/>
<dbReference type="GO" id="GO:0016740">
    <property type="term" value="F:transferase activity"/>
    <property type="evidence" value="ECO:0007669"/>
    <property type="project" value="UniProtKB-KW"/>
</dbReference>
<evidence type="ECO:0000256" key="4">
    <source>
        <dbReference type="ARBA" id="ARBA00014428"/>
    </source>
</evidence>
<dbReference type="GO" id="GO:0006412">
    <property type="term" value="P:translation"/>
    <property type="evidence" value="ECO:0007669"/>
    <property type="project" value="UniProtKB-UniRule"/>
</dbReference>
<evidence type="ECO:0000256" key="10">
    <source>
        <dbReference type="HAMAP-Rule" id="MF_00120"/>
    </source>
</evidence>
<dbReference type="InterPro" id="IPR023631">
    <property type="entry name" value="Amidase_dom"/>
</dbReference>
<dbReference type="Proteomes" id="UP000317835">
    <property type="component" value="Chromosome"/>
</dbReference>
<sequence length="498" mass="53083">MDPLGATISGLLDGYSSGSFSSEEAVRGFVDRVVAYNARLNALLDFDPEPALEQARAIDARRRSGEPLGPLAGVPIAIKDNICRRGEPTTCCSRMLSNYRPPFDAAVIGKLREADAILLGRLNMDEFAMGSSNETSAYGPARNPWDTDRSPGGSSGGAASAVAASLAPTALGSDTGGSIRQPAALTGTVGLKPTYGRVSRYGLVAFASSLDQIGPFGREVADVARVLSVIAGQDPRDATSVDLPVPDYLTAIESKGERPLRVGIAREFFGEGLDPEIESAVREASRIFESEGATVSKISLPNTTQAIPAYYIVAPAEASSNLARYDGTIFGHRAEDFGPKSEVEKDLPALIRMMMASRAEGFGPEVTRRIMLGTFVLSAGYADQYYVRALKVRRLIRDDYDRAFRDVDVILGPTSPVPAFKVGEKISDPLAMYLLDVYTGPANLAGIPGISLPGGLTKSGLPIGIQLQAPAFAEETLLRAARTFERATDWNTKRPTLD</sequence>
<comment type="subunit">
    <text evidence="2 10">Heterotrimer of A, B and C subunits.</text>
</comment>
<dbReference type="SUPFAM" id="SSF75304">
    <property type="entry name" value="Amidase signature (AS) enzymes"/>
    <property type="match status" value="1"/>
</dbReference>
<evidence type="ECO:0000256" key="9">
    <source>
        <dbReference type="ARBA" id="ARBA00047407"/>
    </source>
</evidence>
<dbReference type="InterPro" id="IPR004412">
    <property type="entry name" value="GatA"/>
</dbReference>
<evidence type="ECO:0000259" key="12">
    <source>
        <dbReference type="Pfam" id="PF01425"/>
    </source>
</evidence>
<dbReference type="Pfam" id="PF01425">
    <property type="entry name" value="Amidase"/>
    <property type="match status" value="1"/>
</dbReference>
<comment type="catalytic activity">
    <reaction evidence="9 10">
        <text>L-glutamyl-tRNA(Gln) + L-glutamine + ATP + H2O = L-glutaminyl-tRNA(Gln) + L-glutamate + ADP + phosphate + H(+)</text>
        <dbReference type="Rhea" id="RHEA:17521"/>
        <dbReference type="Rhea" id="RHEA-COMP:9681"/>
        <dbReference type="Rhea" id="RHEA-COMP:9684"/>
        <dbReference type="ChEBI" id="CHEBI:15377"/>
        <dbReference type="ChEBI" id="CHEBI:15378"/>
        <dbReference type="ChEBI" id="CHEBI:29985"/>
        <dbReference type="ChEBI" id="CHEBI:30616"/>
        <dbReference type="ChEBI" id="CHEBI:43474"/>
        <dbReference type="ChEBI" id="CHEBI:58359"/>
        <dbReference type="ChEBI" id="CHEBI:78520"/>
        <dbReference type="ChEBI" id="CHEBI:78521"/>
        <dbReference type="ChEBI" id="CHEBI:456216"/>
        <dbReference type="EC" id="6.3.5.7"/>
    </reaction>
</comment>
<evidence type="ECO:0000256" key="5">
    <source>
        <dbReference type="ARBA" id="ARBA00022598"/>
    </source>
</evidence>
<feature type="active site" description="Acyl-ester intermediate" evidence="10">
    <location>
        <position position="178"/>
    </location>
</feature>
<proteinExistence type="inferred from homology"/>
<evidence type="ECO:0000256" key="8">
    <source>
        <dbReference type="ARBA" id="ARBA00022917"/>
    </source>
</evidence>
<dbReference type="NCBIfam" id="TIGR00132">
    <property type="entry name" value="gatA"/>
    <property type="match status" value="1"/>
</dbReference>
<evidence type="ECO:0000313" key="13">
    <source>
        <dbReference type="EMBL" id="QDV33218.1"/>
    </source>
</evidence>
<keyword evidence="6 10" id="KW-0547">Nucleotide-binding</keyword>
<comment type="function">
    <text evidence="10">Allows the formation of correctly charged Gln-tRNA(Gln) through the transamidation of misacylated Glu-tRNA(Gln) in organisms which lack glutaminyl-tRNA synthetase. The reaction takes place in the presence of glutamine and ATP through an activated gamma-phospho-Glu-tRNA(Gln).</text>
</comment>
<evidence type="ECO:0000313" key="14">
    <source>
        <dbReference type="Proteomes" id="UP000317835"/>
    </source>
</evidence>
<feature type="region of interest" description="Disordered" evidence="11">
    <location>
        <begin position="134"/>
        <end position="159"/>
    </location>
</feature>
<reference evidence="13 14" key="1">
    <citation type="submission" date="2019-02" db="EMBL/GenBank/DDBJ databases">
        <title>Deep-cultivation of Planctomycetes and their phenomic and genomic characterization uncovers novel biology.</title>
        <authorList>
            <person name="Wiegand S."/>
            <person name="Jogler M."/>
            <person name="Boedeker C."/>
            <person name="Pinto D."/>
            <person name="Vollmers J."/>
            <person name="Rivas-Marin E."/>
            <person name="Kohn T."/>
            <person name="Peeters S.H."/>
            <person name="Heuer A."/>
            <person name="Rast P."/>
            <person name="Oberbeckmann S."/>
            <person name="Bunk B."/>
            <person name="Jeske O."/>
            <person name="Meyerdierks A."/>
            <person name="Storesund J.E."/>
            <person name="Kallscheuer N."/>
            <person name="Luecker S."/>
            <person name="Lage O.M."/>
            <person name="Pohl T."/>
            <person name="Merkel B.J."/>
            <person name="Hornburger P."/>
            <person name="Mueller R.-W."/>
            <person name="Bruemmer F."/>
            <person name="Labrenz M."/>
            <person name="Spormann A.M."/>
            <person name="Op den Camp H."/>
            <person name="Overmann J."/>
            <person name="Amann R."/>
            <person name="Jetten M.S.M."/>
            <person name="Mascher T."/>
            <person name="Medema M.H."/>
            <person name="Devos D.P."/>
            <person name="Kaster A.-K."/>
            <person name="Ovreas L."/>
            <person name="Rohde M."/>
            <person name="Galperin M.Y."/>
            <person name="Jogler C."/>
        </authorList>
    </citation>
    <scope>NUCLEOTIDE SEQUENCE [LARGE SCALE GENOMIC DNA]</scope>
    <source>
        <strain evidence="13 14">ElP</strain>
    </source>
</reference>